<dbReference type="Pfam" id="PF14765">
    <property type="entry name" value="PS-DH"/>
    <property type="match status" value="1"/>
</dbReference>
<dbReference type="InterPro" id="IPR036291">
    <property type="entry name" value="NAD(P)-bd_dom_sf"/>
</dbReference>
<accession>A0AAX6M8N2</accession>
<keyword evidence="4" id="KW-0521">NADP</keyword>
<dbReference type="InterPro" id="IPR056501">
    <property type="entry name" value="NAD-bd_HRPKS_sdrA"/>
</dbReference>
<evidence type="ECO:0000256" key="7">
    <source>
        <dbReference type="ARBA" id="ARBA00023315"/>
    </source>
</evidence>
<keyword evidence="3" id="KW-0808">Transferase</keyword>
<protein>
    <recommendedName>
        <fullName evidence="14">Polyketide synthase</fullName>
    </recommendedName>
</protein>
<dbReference type="Pfam" id="PF21089">
    <property type="entry name" value="PKS_DH_N"/>
    <property type="match status" value="1"/>
</dbReference>
<dbReference type="Gene3D" id="1.10.1200.10">
    <property type="entry name" value="ACP-like"/>
    <property type="match status" value="1"/>
</dbReference>
<dbReference type="SUPFAM" id="SSF55048">
    <property type="entry name" value="Probable ACP-binding domain of malonyl-CoA ACP transacylase"/>
    <property type="match status" value="1"/>
</dbReference>
<dbReference type="SUPFAM" id="SSF47336">
    <property type="entry name" value="ACP-like"/>
    <property type="match status" value="1"/>
</dbReference>
<dbReference type="GO" id="GO:0044550">
    <property type="term" value="P:secondary metabolite biosynthetic process"/>
    <property type="evidence" value="ECO:0007669"/>
    <property type="project" value="TreeGrafter"/>
</dbReference>
<dbReference type="SUPFAM" id="SSF52151">
    <property type="entry name" value="FabD/lysophospholipase-like"/>
    <property type="match status" value="1"/>
</dbReference>
<dbReference type="InterPro" id="IPR016036">
    <property type="entry name" value="Malonyl_transacylase_ACP-bd"/>
</dbReference>
<dbReference type="CDD" id="cd00833">
    <property type="entry name" value="PKS"/>
    <property type="match status" value="1"/>
</dbReference>
<evidence type="ECO:0000313" key="13">
    <source>
        <dbReference type="Proteomes" id="UP001369815"/>
    </source>
</evidence>
<dbReference type="Gene3D" id="3.40.366.10">
    <property type="entry name" value="Malonyl-Coenzyme A Acyl Carrier Protein, domain 2"/>
    <property type="match status" value="1"/>
</dbReference>
<name>A0AAX6M8N2_9PEZI</name>
<dbReference type="SMART" id="SM00829">
    <property type="entry name" value="PKS_ER"/>
    <property type="match status" value="1"/>
</dbReference>
<dbReference type="SMART" id="SM00822">
    <property type="entry name" value="PKS_KR"/>
    <property type="match status" value="1"/>
</dbReference>
<dbReference type="InterPro" id="IPR032821">
    <property type="entry name" value="PKS_assoc"/>
</dbReference>
<dbReference type="SUPFAM" id="SSF50129">
    <property type="entry name" value="GroES-like"/>
    <property type="match status" value="1"/>
</dbReference>
<reference evidence="12 13" key="1">
    <citation type="journal article" date="2024" name="Front Chem Biol">
        <title>Unveiling the potential of Daldinia eschscholtzii MFLUCC 19-0629 through bioactivity and bioinformatics studies for enhanced sustainable agriculture production.</title>
        <authorList>
            <person name="Brooks S."/>
            <person name="Weaver J.A."/>
            <person name="Klomchit A."/>
            <person name="Alharthi S.A."/>
            <person name="Onlamun T."/>
            <person name="Nurani R."/>
            <person name="Vong T.K."/>
            <person name="Alberti F."/>
            <person name="Greco C."/>
        </authorList>
    </citation>
    <scope>NUCLEOTIDE SEQUENCE [LARGE SCALE GENOMIC DNA]</scope>
    <source>
        <strain evidence="12">MFLUCC 19-0629</strain>
    </source>
</reference>
<dbReference type="GO" id="GO:0008168">
    <property type="term" value="F:methyltransferase activity"/>
    <property type="evidence" value="ECO:0007669"/>
    <property type="project" value="UniProtKB-KW"/>
</dbReference>
<dbReference type="InterPro" id="IPR014030">
    <property type="entry name" value="Ketoacyl_synth_N"/>
</dbReference>
<keyword evidence="6" id="KW-0511">Multifunctional enzyme</keyword>
<dbReference type="InterPro" id="IPR049551">
    <property type="entry name" value="PKS_DH_C"/>
</dbReference>
<proteinExistence type="predicted"/>
<dbReference type="InterPro" id="IPR036736">
    <property type="entry name" value="ACP-like_sf"/>
</dbReference>
<dbReference type="SMART" id="SM00826">
    <property type="entry name" value="PKS_DH"/>
    <property type="match status" value="1"/>
</dbReference>
<dbReference type="SMART" id="SM00827">
    <property type="entry name" value="PKS_AT"/>
    <property type="match status" value="1"/>
</dbReference>
<dbReference type="SMART" id="SM00825">
    <property type="entry name" value="PKS_KS"/>
    <property type="match status" value="1"/>
</dbReference>
<evidence type="ECO:0000259" key="11">
    <source>
        <dbReference type="PROSITE" id="PS52019"/>
    </source>
</evidence>
<keyword evidence="2" id="KW-0597">Phosphoprotein</keyword>
<evidence type="ECO:0000259" key="10">
    <source>
        <dbReference type="PROSITE" id="PS52004"/>
    </source>
</evidence>
<feature type="domain" description="PKS/mFAS DH" evidence="11">
    <location>
        <begin position="734"/>
        <end position="1046"/>
    </location>
</feature>
<dbReference type="InterPro" id="IPR057326">
    <property type="entry name" value="KR_dom"/>
</dbReference>
<dbReference type="EMBL" id="JBANMG010000009">
    <property type="protein sequence ID" value="KAK6949038.1"/>
    <property type="molecule type" value="Genomic_DNA"/>
</dbReference>
<dbReference type="InterPro" id="IPR020807">
    <property type="entry name" value="PKS_DH"/>
</dbReference>
<sequence length="2175" mass="240079">MDPQQRKLLEVVFECFENAGASLSDMSDSNTGVYVGNFTQDNLQMQMRDPDDLRRYHATGLTLDTACSSSVYCLHLAVSALKAGECDGAIVAASNLIMSPGPHIAAMKAGMLSPTSTCHTFDISADGYARAEGVNAVNGRTPGMIYPSAEFQEVVVRKAYKDANLDFSDTDYIECHGTGTELGDRVELNALGNCFSGNISKPTFIGGVVTEPRPWPRKTQRASLSSFGYGGANAHVILESFSSYADSLPPSSNGLHENYQALLLPVSASSQKALESRVSQIYQLAQSCDLSSIRSLGYTLAERLTQLRYRKSFLVTLNQEETPEHWPMELSEDSNHSEVDPLSFAFVFTGQGAQYCGMGKALLDSSPIFVSTIRELDQVLRSLPPQYAPDWTLEGMLRGDTSDSQIHEAVRSQPVCTALQIGLVNLLQGWGVRPSATLGHSSGEIGAAYAAGLLSASQALLVAYFRGYSVTENPTSGAMLACGLRVDEAEEIIEKCGLVGQVCIACFNAPESLTLSGPKYCIEQIQSELLNRKKFSRFLETGGQPYHSPWMKNAGEIYERLLEPYFQDKNQDRPLKATMYSTVCQKGDRPQIIDASTSMAKYWRDNLEKPVQFNSTFKHLIQSQRFHLVEIGSHSTLKGPINQIRRDVMLDEQAIPYSPTLIRDRDAHLAMMRLAGKLFSYGYELDWKNINPIPDRSRVLFLDLPPYPWDYSGGLRWFEPRGSIELRNRSFIRHELLGSQQPAGNGIDWSWRNVLRPSEMPWIRDHKIEDQVVFPATGYLALAMEAVTRARAASGNPLHEGATFDLHNVSINSAMVVSEDNDLEHVPVEVHTVLTARRLSSKTSSADIYDFTVSSWAAGQATVHCVGSIRVSDTPSEAAVTANGFSNLGGYRNWSMDRWYEKFNEEGILFGPYFKTLVGVRADVDQARPEVLCTAKICSPMLKDSANRYPVHPVTIDACLQAMLISATSGDPDSFRPYVPVFISKCRVRTSPLLDKDGEQGKIHATSQRTGFSSLRADATLWNGQGVPLVQMKGVQLTMYTGKVIKDETCSSPHLQRYPAADINWKPDITRLTASMATELEKYIAHFVRDRLPLSGGDEHNGIISAILDLAGHKNPRMRVLEIGASSEQTRNEWLKLLADGTAFPRFRSWQTTEPNEEGNLRVDAVNTTGFNVVIHIVSSRTLYLGRSTPLIILQDSSSQGLWRRSPKHLMSFVDKHGIMIASKSDAAVLELTASSFQVINIQDRVIVAMRKNEQETLERRTVLIVVREMSPSLEGFIANLMEYLRQTHKFRDIRTTSLAELPTMQISEKVVCISLIEIQRPLLADICQEDLTLLHNLMSVVNDFVWVVGANLMSTPNPDLSLVQGVSHSIMAEQPSLRFTVVDVGSANILSSDPLNSCRSILQVLERQEKIDDREFALLNGLLYVSRIEPNATINSVFQSRIKKTRSSMKQLTLSQASPVKLCIDKVGIMDSMYFQQICEPHTSPPKGFVDVEVKAVSLNAKDVYAMNGRVETRTGTSSIEFGGIVTAVGPGEQNFKVGDRVFVLKPNNFLTTERVPSWTCHKLLDGEDLVVMTTLPTIYGAALYAIRDCARLRAGESVLIHSGAGAFGIAAINLAQRAGAIVYTTAGSEKKREFLVTNLGLPASHIFSSRDDTFEKALNTVTKGRGVNVVINSLIGDLMHASWRCLAQFGRFIEVGKRELVDDGRLEMDIFSRNTTFAAFDLSEMFFQEGEYYHNLQASLIKDVFELYRSKQIQPVASPRYITILDSAKVYLLVGALGGLGRSLVRWMKSRGGKKFVFLQRSGCDKPSAREFVAWLRQEGLSVVVVKGDVTKLDDVVAAIAACKKLEGPIGGVMQAAMGLHEDMFSAMTSEVWHESVKPKWAGTWNLHTALEGHEEALDFFLMISSMNGTTGLPTESNYSAANAFLDSFAYWRRSKGKPAVSLALGMVSDVGYLHENPHIGELLVRRGIQPLSENDVLLLADLAIGGVSSHCGLGQGQENAAPAHLLTGLETANLRKILDQGFEVSNSTLDDHRLSILAASLEVARNPTGSNGNRSPEGDQQIVSTPWMRGLPQEVTVILRPELPGSSSLKESVLRVLTKRFSDLLLTPKDQIDPNKPFAQFGLDSMIASEFRSWLWNSFKVDVPFLDLLGSRKSLDTVAALVEVDLLSRSTS</sequence>
<dbReference type="PROSITE" id="PS52019">
    <property type="entry name" value="PKS_MFAS_DH"/>
    <property type="match status" value="1"/>
</dbReference>
<keyword evidence="13" id="KW-1185">Reference proteome</keyword>
<dbReference type="GO" id="GO:0004312">
    <property type="term" value="F:fatty acid synthase activity"/>
    <property type="evidence" value="ECO:0007669"/>
    <property type="project" value="TreeGrafter"/>
</dbReference>
<dbReference type="SUPFAM" id="SSF53901">
    <property type="entry name" value="Thiolase-like"/>
    <property type="match status" value="1"/>
</dbReference>
<dbReference type="PROSITE" id="PS52004">
    <property type="entry name" value="KS3_2"/>
    <property type="match status" value="1"/>
</dbReference>
<dbReference type="Gene3D" id="3.90.180.10">
    <property type="entry name" value="Medium-chain alcohol dehydrogenases, catalytic domain"/>
    <property type="match status" value="1"/>
</dbReference>
<dbReference type="Gene3D" id="3.40.47.10">
    <property type="match status" value="3"/>
</dbReference>
<feature type="domain" description="Carrier" evidence="9">
    <location>
        <begin position="2091"/>
        <end position="2172"/>
    </location>
</feature>
<feature type="active site" description="Proton acceptor; for dehydratase activity" evidence="8">
    <location>
        <position position="766"/>
    </location>
</feature>
<dbReference type="Pfam" id="PF16197">
    <property type="entry name" value="KAsynt_C_assoc"/>
    <property type="match status" value="1"/>
</dbReference>
<evidence type="ECO:0000256" key="5">
    <source>
        <dbReference type="ARBA" id="ARBA00023002"/>
    </source>
</evidence>
<dbReference type="InterPro" id="IPR020841">
    <property type="entry name" value="PKS_Beta-ketoAc_synthase_dom"/>
</dbReference>
<dbReference type="Gene3D" id="3.10.129.110">
    <property type="entry name" value="Polyketide synthase dehydratase"/>
    <property type="match status" value="1"/>
</dbReference>
<dbReference type="Gene3D" id="3.40.50.720">
    <property type="entry name" value="NAD(P)-binding Rossmann-like Domain"/>
    <property type="match status" value="2"/>
</dbReference>
<dbReference type="InterPro" id="IPR049552">
    <property type="entry name" value="PKS_DH_N"/>
</dbReference>
<dbReference type="SMART" id="SM00823">
    <property type="entry name" value="PKS_PP"/>
    <property type="match status" value="1"/>
</dbReference>
<dbReference type="Pfam" id="PF08240">
    <property type="entry name" value="ADH_N"/>
    <property type="match status" value="1"/>
</dbReference>
<dbReference type="InterPro" id="IPR042104">
    <property type="entry name" value="PKS_dehydratase_sf"/>
</dbReference>
<dbReference type="GO" id="GO:0031177">
    <property type="term" value="F:phosphopantetheine binding"/>
    <property type="evidence" value="ECO:0007669"/>
    <property type="project" value="InterPro"/>
</dbReference>
<feature type="region of interest" description="N-terminal hotdog fold" evidence="8">
    <location>
        <begin position="734"/>
        <end position="876"/>
    </location>
</feature>
<evidence type="ECO:0000256" key="6">
    <source>
        <dbReference type="ARBA" id="ARBA00023268"/>
    </source>
</evidence>
<dbReference type="Pfam" id="PF08659">
    <property type="entry name" value="KR"/>
    <property type="match status" value="1"/>
</dbReference>
<organism evidence="12 13">
    <name type="scientific">Daldinia eschscholtzii</name>
    <dbReference type="NCBI Taxonomy" id="292717"/>
    <lineage>
        <taxon>Eukaryota</taxon>
        <taxon>Fungi</taxon>
        <taxon>Dikarya</taxon>
        <taxon>Ascomycota</taxon>
        <taxon>Pezizomycotina</taxon>
        <taxon>Sordariomycetes</taxon>
        <taxon>Xylariomycetidae</taxon>
        <taxon>Xylariales</taxon>
        <taxon>Hypoxylaceae</taxon>
        <taxon>Daldinia</taxon>
    </lineage>
</organism>
<dbReference type="InterPro" id="IPR013154">
    <property type="entry name" value="ADH-like_N"/>
</dbReference>
<dbReference type="InterPro" id="IPR016039">
    <property type="entry name" value="Thiolase-like"/>
</dbReference>
<feature type="domain" description="Ketosynthase family 3 (KS3)" evidence="10">
    <location>
        <begin position="1"/>
        <end position="240"/>
    </location>
</feature>
<evidence type="ECO:0000313" key="12">
    <source>
        <dbReference type="EMBL" id="KAK6949038.1"/>
    </source>
</evidence>
<dbReference type="InterPro" id="IPR049900">
    <property type="entry name" value="PKS_mFAS_DH"/>
</dbReference>
<dbReference type="InterPro" id="IPR011032">
    <property type="entry name" value="GroES-like_sf"/>
</dbReference>
<dbReference type="SUPFAM" id="SSF51735">
    <property type="entry name" value="NAD(P)-binding Rossmann-fold domains"/>
    <property type="match status" value="2"/>
</dbReference>
<comment type="caution">
    <text evidence="12">The sequence shown here is derived from an EMBL/GenBank/DDBJ whole genome shotgun (WGS) entry which is preliminary data.</text>
</comment>
<keyword evidence="7" id="KW-0012">Acyltransferase</keyword>
<dbReference type="Proteomes" id="UP001369815">
    <property type="component" value="Unassembled WGS sequence"/>
</dbReference>
<dbReference type="InterPro" id="IPR009081">
    <property type="entry name" value="PP-bd_ACP"/>
</dbReference>
<evidence type="ECO:0000256" key="2">
    <source>
        <dbReference type="ARBA" id="ARBA00022553"/>
    </source>
</evidence>
<dbReference type="InterPro" id="IPR013968">
    <property type="entry name" value="PKS_KR"/>
</dbReference>
<evidence type="ECO:0000256" key="8">
    <source>
        <dbReference type="PROSITE-ProRule" id="PRU01363"/>
    </source>
</evidence>
<evidence type="ECO:0000256" key="3">
    <source>
        <dbReference type="ARBA" id="ARBA00022679"/>
    </source>
</evidence>
<dbReference type="Pfam" id="PF00109">
    <property type="entry name" value="ketoacyl-synt"/>
    <property type="match status" value="2"/>
</dbReference>
<dbReference type="GO" id="GO:0006633">
    <property type="term" value="P:fatty acid biosynthetic process"/>
    <property type="evidence" value="ECO:0007669"/>
    <property type="project" value="TreeGrafter"/>
</dbReference>
<dbReference type="Pfam" id="PF00698">
    <property type="entry name" value="Acyl_transf_1"/>
    <property type="match status" value="1"/>
</dbReference>
<feature type="region of interest" description="C-terminal hotdog fold" evidence="8">
    <location>
        <begin position="890"/>
        <end position="1046"/>
    </location>
</feature>
<evidence type="ECO:0008006" key="14">
    <source>
        <dbReference type="Google" id="ProtNLM"/>
    </source>
</evidence>
<dbReference type="InterPro" id="IPR020806">
    <property type="entry name" value="PKS_PP-bd"/>
</dbReference>
<dbReference type="PANTHER" id="PTHR43775:SF50">
    <property type="entry name" value="HIGHLY REDUCING POLYKETIDE SYNTHASE SRDA"/>
    <property type="match status" value="1"/>
</dbReference>
<dbReference type="InterPro" id="IPR050091">
    <property type="entry name" value="PKS_NRPS_Biosynth_Enz"/>
</dbReference>
<feature type="active site" description="Proton donor; for dehydratase activity" evidence="8">
    <location>
        <position position="957"/>
    </location>
</feature>
<dbReference type="Pfam" id="PF23114">
    <property type="entry name" value="NAD-bd_HRPKS_sdrA"/>
    <property type="match status" value="1"/>
</dbReference>
<dbReference type="InterPro" id="IPR016035">
    <property type="entry name" value="Acyl_Trfase/lysoPLipase"/>
</dbReference>
<dbReference type="PROSITE" id="PS50075">
    <property type="entry name" value="CARRIER"/>
    <property type="match status" value="1"/>
</dbReference>
<evidence type="ECO:0000256" key="1">
    <source>
        <dbReference type="ARBA" id="ARBA00022450"/>
    </source>
</evidence>
<dbReference type="FunFam" id="3.40.50.720:FF:000209">
    <property type="entry name" value="Polyketide synthase Pks12"/>
    <property type="match status" value="1"/>
</dbReference>
<gene>
    <name evidence="12" type="ORF">Daesc_009110</name>
</gene>
<dbReference type="InterPro" id="IPR020843">
    <property type="entry name" value="ER"/>
</dbReference>
<evidence type="ECO:0000259" key="9">
    <source>
        <dbReference type="PROSITE" id="PS50075"/>
    </source>
</evidence>
<dbReference type="Pfam" id="PF00550">
    <property type="entry name" value="PP-binding"/>
    <property type="match status" value="1"/>
</dbReference>
<dbReference type="InterPro" id="IPR013149">
    <property type="entry name" value="ADH-like_C"/>
</dbReference>
<dbReference type="GO" id="GO:1901336">
    <property type="term" value="P:lactone biosynthetic process"/>
    <property type="evidence" value="ECO:0007669"/>
    <property type="project" value="UniProtKB-ARBA"/>
</dbReference>
<dbReference type="GO" id="GO:0032259">
    <property type="term" value="P:methylation"/>
    <property type="evidence" value="ECO:0007669"/>
    <property type="project" value="UniProtKB-KW"/>
</dbReference>
<dbReference type="Pfam" id="PF00107">
    <property type="entry name" value="ADH_zinc_N"/>
    <property type="match status" value="1"/>
</dbReference>
<dbReference type="InterPro" id="IPR001227">
    <property type="entry name" value="Ac_transferase_dom_sf"/>
</dbReference>
<dbReference type="InterPro" id="IPR014043">
    <property type="entry name" value="Acyl_transferase_dom"/>
</dbReference>
<keyword evidence="5" id="KW-0560">Oxidoreductase</keyword>
<dbReference type="GO" id="GO:0016491">
    <property type="term" value="F:oxidoreductase activity"/>
    <property type="evidence" value="ECO:0007669"/>
    <property type="project" value="UniProtKB-KW"/>
</dbReference>
<evidence type="ECO:0000256" key="4">
    <source>
        <dbReference type="ARBA" id="ARBA00022857"/>
    </source>
</evidence>
<dbReference type="PANTHER" id="PTHR43775">
    <property type="entry name" value="FATTY ACID SYNTHASE"/>
    <property type="match status" value="1"/>
</dbReference>
<dbReference type="CDD" id="cd05195">
    <property type="entry name" value="enoyl_red"/>
    <property type="match status" value="1"/>
</dbReference>
<keyword evidence="1" id="KW-0596">Phosphopantetheine</keyword>